<dbReference type="GO" id="GO:0003677">
    <property type="term" value="F:DNA binding"/>
    <property type="evidence" value="ECO:0007669"/>
    <property type="project" value="UniProtKB-UniRule"/>
</dbReference>
<gene>
    <name evidence="2" type="ORF">NCTC11343_05185</name>
</gene>
<dbReference type="PANTHER" id="PTHR43479:SF11">
    <property type="entry name" value="ACREF_ENVCD OPERON REPRESSOR-RELATED"/>
    <property type="match status" value="1"/>
</dbReference>
<keyword evidence="1 2" id="KW-0238">DNA-binding</keyword>
<dbReference type="InterPro" id="IPR050624">
    <property type="entry name" value="HTH-type_Tx_Regulator"/>
</dbReference>
<dbReference type="EMBL" id="UAUU01000011">
    <property type="protein sequence ID" value="SPZ94262.1"/>
    <property type="molecule type" value="Genomic_DNA"/>
</dbReference>
<dbReference type="GeneID" id="97180023"/>
<organism evidence="2 3">
    <name type="scientific">Sphingobacterium multivorum</name>
    <dbReference type="NCBI Taxonomy" id="28454"/>
    <lineage>
        <taxon>Bacteria</taxon>
        <taxon>Pseudomonadati</taxon>
        <taxon>Bacteroidota</taxon>
        <taxon>Sphingobacteriia</taxon>
        <taxon>Sphingobacteriales</taxon>
        <taxon>Sphingobacteriaceae</taxon>
        <taxon>Sphingobacterium</taxon>
    </lineage>
</organism>
<accession>A0A2X2JIZ9</accession>
<dbReference type="AlphaFoldDB" id="A0A2X2JIZ9"/>
<dbReference type="Gene3D" id="1.10.357.10">
    <property type="entry name" value="Tetracycline Repressor, domain 2"/>
    <property type="match status" value="1"/>
</dbReference>
<sequence>MTGQQENIKEEIILSSMKVFETYGFARVSMQDISKACGKGRSTLYYYFTSKMDVFDAIAEYLCQQVFEVASKTYNRDASLEDNLVGFLQAKLRQINLITKRFHLAFEDMKSDPALMVSKTRYMLDDEIKLIREMIELAVRKEEIQALEEKDILFLSEMLVTTSRCFEQEVLLFDRFPDFEARLSWLTSICVKGLR</sequence>
<dbReference type="RefSeq" id="WP_070565398.1">
    <property type="nucleotide sequence ID" value="NZ_CP069793.1"/>
</dbReference>
<evidence type="ECO:0000313" key="2">
    <source>
        <dbReference type="EMBL" id="SPZ94262.1"/>
    </source>
</evidence>
<name>A0A2X2JIZ9_SPHMU</name>
<proteinExistence type="predicted"/>
<dbReference type="PRINTS" id="PR00455">
    <property type="entry name" value="HTHTETR"/>
</dbReference>
<protein>
    <submittedName>
        <fullName evidence="2">DNA-binding transcriptional repressor AcrR</fullName>
    </submittedName>
</protein>
<dbReference type="InterPro" id="IPR001647">
    <property type="entry name" value="HTH_TetR"/>
</dbReference>
<dbReference type="SUPFAM" id="SSF46689">
    <property type="entry name" value="Homeodomain-like"/>
    <property type="match status" value="1"/>
</dbReference>
<dbReference type="PROSITE" id="PS50977">
    <property type="entry name" value="HTH_TETR_2"/>
    <property type="match status" value="1"/>
</dbReference>
<dbReference type="Proteomes" id="UP000251241">
    <property type="component" value="Unassembled WGS sequence"/>
</dbReference>
<evidence type="ECO:0000313" key="3">
    <source>
        <dbReference type="Proteomes" id="UP000251241"/>
    </source>
</evidence>
<reference evidence="2 3" key="1">
    <citation type="submission" date="2018-06" db="EMBL/GenBank/DDBJ databases">
        <authorList>
            <consortium name="Pathogen Informatics"/>
            <person name="Doyle S."/>
        </authorList>
    </citation>
    <scope>NUCLEOTIDE SEQUENCE [LARGE SCALE GENOMIC DNA]</scope>
    <source>
        <strain evidence="2 3">NCTC11343</strain>
    </source>
</reference>
<dbReference type="InterPro" id="IPR009057">
    <property type="entry name" value="Homeodomain-like_sf"/>
</dbReference>
<dbReference type="Pfam" id="PF00440">
    <property type="entry name" value="TetR_N"/>
    <property type="match status" value="1"/>
</dbReference>
<evidence type="ECO:0000256" key="1">
    <source>
        <dbReference type="ARBA" id="ARBA00023125"/>
    </source>
</evidence>
<dbReference type="Gene3D" id="1.10.10.60">
    <property type="entry name" value="Homeodomain-like"/>
    <property type="match status" value="1"/>
</dbReference>
<dbReference type="PANTHER" id="PTHR43479">
    <property type="entry name" value="ACREF/ENVCD OPERON REPRESSOR-RELATED"/>
    <property type="match status" value="1"/>
</dbReference>